<organism evidence="2 3">
    <name type="scientific">Aureobasidium pullulans</name>
    <name type="common">Black yeast</name>
    <name type="synonym">Pullularia pullulans</name>
    <dbReference type="NCBI Taxonomy" id="5580"/>
    <lineage>
        <taxon>Eukaryota</taxon>
        <taxon>Fungi</taxon>
        <taxon>Dikarya</taxon>
        <taxon>Ascomycota</taxon>
        <taxon>Pezizomycotina</taxon>
        <taxon>Dothideomycetes</taxon>
        <taxon>Dothideomycetidae</taxon>
        <taxon>Dothideales</taxon>
        <taxon>Saccotheciaceae</taxon>
        <taxon>Aureobasidium</taxon>
    </lineage>
</organism>
<name>A0A4T0B9J4_AURPU</name>
<comment type="caution">
    <text evidence="2">The sequence shown here is derived from an EMBL/GenBank/DDBJ whole genome shotgun (WGS) entry which is preliminary data.</text>
</comment>
<evidence type="ECO:0000313" key="3">
    <source>
        <dbReference type="Proteomes" id="UP000308724"/>
    </source>
</evidence>
<feature type="compositionally biased region" description="Basic and acidic residues" evidence="1">
    <location>
        <begin position="217"/>
        <end position="226"/>
    </location>
</feature>
<evidence type="ECO:0000313" key="2">
    <source>
        <dbReference type="EMBL" id="TIA28324.1"/>
    </source>
</evidence>
<gene>
    <name evidence="2" type="ORF">D6C78_10799</name>
</gene>
<protein>
    <submittedName>
        <fullName evidence="2">Uncharacterized protein</fullName>
    </submittedName>
</protein>
<proteinExistence type="predicted"/>
<reference evidence="2 3" key="1">
    <citation type="submission" date="2018-10" db="EMBL/GenBank/DDBJ databases">
        <title>Fifty Aureobasidium pullulans genomes reveal a recombining polyextremotolerant generalist.</title>
        <authorList>
            <person name="Gostincar C."/>
            <person name="Turk M."/>
            <person name="Zajc J."/>
            <person name="Gunde-Cimerman N."/>
        </authorList>
    </citation>
    <scope>NUCLEOTIDE SEQUENCE [LARGE SCALE GENOMIC DNA]</scope>
    <source>
        <strain evidence="2 3">EXF-1645</strain>
    </source>
</reference>
<feature type="compositionally biased region" description="Basic and acidic residues" evidence="1">
    <location>
        <begin position="249"/>
        <end position="258"/>
    </location>
</feature>
<sequence>MKRFLKMLNTPEWARHPYREFWKHELQGKKLPNAGLFTKNLPVLRNTKLKTFPRGSRPIFWELGNPDSAVENPFDPSHEQACLPNRGAGLKASSSLKSSHGASKGTTSKAKTKAAAPVATSVRQEQVSAPETAAQEPHRPSVLSAPGSYGGLSTLSEYGIHTYDSAAWSSNASGSATPYGFSQGPQNLVNSGSASSAWTPASVTQAAPSAPSVTGAQRKDLKRGPEEEFDPSEGGTSNTRTKRTKKGEKKQSKGDGKK</sequence>
<dbReference type="EMBL" id="QZBZ01000606">
    <property type="protein sequence ID" value="TIA28324.1"/>
    <property type="molecule type" value="Genomic_DNA"/>
</dbReference>
<feature type="region of interest" description="Disordered" evidence="1">
    <location>
        <begin position="189"/>
        <end position="258"/>
    </location>
</feature>
<evidence type="ECO:0000256" key="1">
    <source>
        <dbReference type="SAM" id="MobiDB-lite"/>
    </source>
</evidence>
<accession>A0A4T0B9J4</accession>
<feature type="region of interest" description="Disordered" evidence="1">
    <location>
        <begin position="77"/>
        <end position="147"/>
    </location>
</feature>
<dbReference type="Proteomes" id="UP000308724">
    <property type="component" value="Unassembled WGS sequence"/>
</dbReference>
<feature type="compositionally biased region" description="Low complexity" evidence="1">
    <location>
        <begin position="87"/>
        <end position="122"/>
    </location>
</feature>
<dbReference type="AlphaFoldDB" id="A0A4T0B9J4"/>
<feature type="compositionally biased region" description="Polar residues" evidence="1">
    <location>
        <begin position="189"/>
        <end position="215"/>
    </location>
</feature>